<feature type="region of interest" description="Disordered" evidence="1">
    <location>
        <begin position="162"/>
        <end position="231"/>
    </location>
</feature>
<evidence type="ECO:0000313" key="2">
    <source>
        <dbReference type="EMBL" id="OZJ02951.1"/>
    </source>
</evidence>
<name>A0A261XX95_9FUNG</name>
<evidence type="ECO:0000313" key="3">
    <source>
        <dbReference type="Proteomes" id="UP000242875"/>
    </source>
</evidence>
<dbReference type="AlphaFoldDB" id="A0A261XX95"/>
<dbReference type="Proteomes" id="UP000242875">
    <property type="component" value="Unassembled WGS sequence"/>
</dbReference>
<sequence length="231" mass="25263">MPNSPNQARFSLKPVKNAFNSRRFNANELPSSPQRRNPGYPTINEGLFPEDLMQGSLYLIKINQPKLALFEGWNDDMCCFSMLRDEHSPMRWSEARYLPGDFIAHEAFDGSGNPPLLTWSDLIRSEIPKNWFEMFEEGRRRQREWSQSTGIPIVQGPQSVAAAAASANGSPQGGPKAGVAPTDDLAVGRASGEDNGADELGSISNANGGQYEPTMAVNPINVPPKDTSVEA</sequence>
<comment type="caution">
    <text evidence="2">The sequence shown here is derived from an EMBL/GenBank/DDBJ whole genome shotgun (WGS) entry which is preliminary data.</text>
</comment>
<reference evidence="2 3" key="1">
    <citation type="journal article" date="2017" name="Mycologia">
        <title>Bifiguratus adelaidae, gen. et sp. nov., a new member of Mucoromycotina in endophytic and soil-dwelling habitats.</title>
        <authorList>
            <person name="Torres-Cruz T.J."/>
            <person name="Billingsley Tobias T.L."/>
            <person name="Almatruk M."/>
            <person name="Hesse C."/>
            <person name="Kuske C.R."/>
            <person name="Desiro A."/>
            <person name="Benucci G.M."/>
            <person name="Bonito G."/>
            <person name="Stajich J.E."/>
            <person name="Dunlap C."/>
            <person name="Arnold A.E."/>
            <person name="Porras-Alfaro A."/>
        </authorList>
    </citation>
    <scope>NUCLEOTIDE SEQUENCE [LARGE SCALE GENOMIC DNA]</scope>
    <source>
        <strain evidence="2 3">AZ0501</strain>
    </source>
</reference>
<dbReference type="OrthoDB" id="2330750at2759"/>
<keyword evidence="3" id="KW-1185">Reference proteome</keyword>
<accession>A0A261XX95</accession>
<protein>
    <submittedName>
        <fullName evidence="2">Uncharacterized protein</fullName>
    </submittedName>
</protein>
<proteinExistence type="predicted"/>
<dbReference type="EMBL" id="MVBO01000114">
    <property type="protein sequence ID" value="OZJ02951.1"/>
    <property type="molecule type" value="Genomic_DNA"/>
</dbReference>
<evidence type="ECO:0000256" key="1">
    <source>
        <dbReference type="SAM" id="MobiDB-lite"/>
    </source>
</evidence>
<gene>
    <name evidence="2" type="ORF">BZG36_04614</name>
</gene>
<organism evidence="2 3">
    <name type="scientific">Bifiguratus adelaidae</name>
    <dbReference type="NCBI Taxonomy" id="1938954"/>
    <lineage>
        <taxon>Eukaryota</taxon>
        <taxon>Fungi</taxon>
        <taxon>Fungi incertae sedis</taxon>
        <taxon>Mucoromycota</taxon>
        <taxon>Mucoromycotina</taxon>
        <taxon>Endogonomycetes</taxon>
        <taxon>Endogonales</taxon>
        <taxon>Endogonales incertae sedis</taxon>
        <taxon>Bifiguratus</taxon>
    </lineage>
</organism>